<dbReference type="EMBL" id="CP003630">
    <property type="protein sequence ID" value="AFZ21358.1"/>
    <property type="molecule type" value="Genomic_DNA"/>
</dbReference>
<evidence type="ECO:0000313" key="1">
    <source>
        <dbReference type="EMBL" id="AFZ21358.1"/>
    </source>
</evidence>
<keyword evidence="2" id="KW-1185">Reference proteome</keyword>
<keyword evidence="1" id="KW-0830">Ubiquinone</keyword>
<protein>
    <submittedName>
        <fullName evidence="1">Methylase involved in ubiquinone/menaquinone biosynthesis</fullName>
    </submittedName>
</protein>
<dbReference type="Proteomes" id="UP000010471">
    <property type="component" value="Chromosome"/>
</dbReference>
<dbReference type="STRING" id="1173027.Mic7113_5733"/>
<keyword evidence="1" id="KW-0489">Methyltransferase</keyword>
<accession>K9WMD9</accession>
<reference evidence="1 2" key="1">
    <citation type="submission" date="2012-06" db="EMBL/GenBank/DDBJ databases">
        <title>Finished chromosome of genome of Microcoleus sp. PCC 7113.</title>
        <authorList>
            <consortium name="US DOE Joint Genome Institute"/>
            <person name="Gugger M."/>
            <person name="Coursin T."/>
            <person name="Rippka R."/>
            <person name="Tandeau De Marsac N."/>
            <person name="Huntemann M."/>
            <person name="Wei C.-L."/>
            <person name="Han J."/>
            <person name="Detter J.C."/>
            <person name="Han C."/>
            <person name="Tapia R."/>
            <person name="Chen A."/>
            <person name="Kyrpides N."/>
            <person name="Mavromatis K."/>
            <person name="Markowitz V."/>
            <person name="Szeto E."/>
            <person name="Ivanova N."/>
            <person name="Pagani I."/>
            <person name="Pati A."/>
            <person name="Goodwin L."/>
            <person name="Nordberg H.P."/>
            <person name="Cantor M.N."/>
            <person name="Hua S.X."/>
            <person name="Woyke T."/>
            <person name="Kerfeld C.A."/>
        </authorList>
    </citation>
    <scope>NUCLEOTIDE SEQUENCE [LARGE SCALE GENOMIC DNA]</scope>
    <source>
        <strain evidence="1 2">PCC 7113</strain>
    </source>
</reference>
<dbReference type="AlphaFoldDB" id="K9WMD9"/>
<dbReference type="SUPFAM" id="SSF53335">
    <property type="entry name" value="S-adenosyl-L-methionine-dependent methyltransferases"/>
    <property type="match status" value="1"/>
</dbReference>
<dbReference type="InterPro" id="IPR029063">
    <property type="entry name" value="SAM-dependent_MTases_sf"/>
</dbReference>
<dbReference type="PANTHER" id="PTHR43861:SF6">
    <property type="entry name" value="METHYLTRANSFERASE TYPE 11"/>
    <property type="match status" value="1"/>
</dbReference>
<dbReference type="GO" id="GO:0008168">
    <property type="term" value="F:methyltransferase activity"/>
    <property type="evidence" value="ECO:0007669"/>
    <property type="project" value="UniProtKB-KW"/>
</dbReference>
<dbReference type="eggNOG" id="COG2226">
    <property type="taxonomic scope" value="Bacteria"/>
</dbReference>
<organism evidence="1 2">
    <name type="scientific">Allocoleopsis franciscana PCC 7113</name>
    <dbReference type="NCBI Taxonomy" id="1173027"/>
    <lineage>
        <taxon>Bacteria</taxon>
        <taxon>Bacillati</taxon>
        <taxon>Cyanobacteriota</taxon>
        <taxon>Cyanophyceae</taxon>
        <taxon>Coleofasciculales</taxon>
        <taxon>Coleofasciculaceae</taxon>
        <taxon>Allocoleopsis</taxon>
        <taxon>Allocoleopsis franciscana</taxon>
    </lineage>
</organism>
<dbReference type="GO" id="GO:0032259">
    <property type="term" value="P:methylation"/>
    <property type="evidence" value="ECO:0007669"/>
    <property type="project" value="UniProtKB-KW"/>
</dbReference>
<dbReference type="RefSeq" id="WP_015185487.1">
    <property type="nucleotide sequence ID" value="NC_019738.1"/>
</dbReference>
<keyword evidence="1" id="KW-0808">Transferase</keyword>
<dbReference type="Gene3D" id="3.40.50.150">
    <property type="entry name" value="Vaccinia Virus protein VP39"/>
    <property type="match status" value="1"/>
</dbReference>
<evidence type="ECO:0000313" key="2">
    <source>
        <dbReference type="Proteomes" id="UP000010471"/>
    </source>
</evidence>
<name>K9WMD9_9CYAN</name>
<dbReference type="KEGG" id="mic:Mic7113_5733"/>
<dbReference type="PANTHER" id="PTHR43861">
    <property type="entry name" value="TRANS-ACONITATE 2-METHYLTRANSFERASE-RELATED"/>
    <property type="match status" value="1"/>
</dbReference>
<gene>
    <name evidence="1" type="ORF">Mic7113_5733</name>
</gene>
<sequence>MKLSVNQQNSWVWQATELTAIPCPICNAENYKAIYSRADSLDIVSCQSCSFRFVQPQPSQRELNRFYQEGYFSGGHDFHQGEDYFNSRKRAIAQEEVTGWRFLKSHADLSQKRLLDLGCADGALLVLARQYGVSQVVGVEVSADAAAYGRKQYELEILEASADSLPLTEQSFDVVTAFDLIEHVRHPAQLFREIHRVLQVGGIFVGGCPDMGCFDDWGGEWSGVRRNMEHLSYFDDRTLSKLAEQAGFQVILLEYRGFPLGLKQYKDFHAVKSYSLISKGIQPNIWIYNTWQKLKVKVKNPLHRHELLFVLQKV</sequence>
<proteinExistence type="predicted"/>
<dbReference type="HOGENOM" id="CLU_885109_0_0_3"/>
<dbReference type="Pfam" id="PF13489">
    <property type="entry name" value="Methyltransf_23"/>
    <property type="match status" value="1"/>
</dbReference>
<dbReference type="CDD" id="cd02440">
    <property type="entry name" value="AdoMet_MTases"/>
    <property type="match status" value="1"/>
</dbReference>
<dbReference type="OrthoDB" id="449182at2"/>